<protein>
    <submittedName>
        <fullName evidence="2">Uncharacterized protein</fullName>
    </submittedName>
</protein>
<feature type="transmembrane region" description="Helical" evidence="1">
    <location>
        <begin position="20"/>
        <end position="46"/>
    </location>
</feature>
<dbReference type="Proteomes" id="UP000235464">
    <property type="component" value="Chromosome I"/>
</dbReference>
<dbReference type="RefSeq" id="WP_010048388.1">
    <property type="nucleotide sequence ID" value="NZ_LT962942.1"/>
</dbReference>
<keyword evidence="1" id="KW-1133">Transmembrane helix</keyword>
<sequence>MVALFGVASLFLGGHGGRRMFLAVVGLCAAFIAVVGTLPGLFLWWFRGGEVRRCCDWRTVRGRAGPLSVGAPVLMRVGVPALVLFPGVFGLHYLVGGAGYGSWLYGD</sequence>
<dbReference type="Pfam" id="PF19862">
    <property type="entry name" value="DUF6336"/>
    <property type="match status" value="1"/>
</dbReference>
<evidence type="ECO:0000313" key="3">
    <source>
        <dbReference type="Proteomes" id="UP000235464"/>
    </source>
</evidence>
<dbReference type="InterPro" id="IPR046299">
    <property type="entry name" value="DUF6336"/>
</dbReference>
<evidence type="ECO:0000256" key="1">
    <source>
        <dbReference type="SAM" id="Phobius"/>
    </source>
</evidence>
<dbReference type="EMBL" id="LT963352">
    <property type="protein sequence ID" value="SOR76650.1"/>
    <property type="molecule type" value="Genomic_DNA"/>
</dbReference>
<proteinExistence type="predicted"/>
<keyword evidence="1" id="KW-0812">Transmembrane</keyword>
<name>A0A2N9AZZ5_STRCX</name>
<evidence type="ECO:0000313" key="2">
    <source>
        <dbReference type="EMBL" id="SOR76650.1"/>
    </source>
</evidence>
<feature type="transmembrane region" description="Helical" evidence="1">
    <location>
        <begin position="67"/>
        <end position="95"/>
    </location>
</feature>
<gene>
    <name evidence="2" type="ORF">SCNRRL3882_0133</name>
</gene>
<reference evidence="3" key="1">
    <citation type="submission" date="2017-11" db="EMBL/GenBank/DDBJ databases">
        <authorList>
            <person name="Wibberg D."/>
        </authorList>
    </citation>
    <scope>NUCLEOTIDE SEQUENCE [LARGE SCALE GENOMIC DNA]</scope>
</reference>
<organism evidence="2 3">
    <name type="scientific">Streptomyces chartreusis NRRL 3882</name>
    <dbReference type="NCBI Taxonomy" id="1079985"/>
    <lineage>
        <taxon>Bacteria</taxon>
        <taxon>Bacillati</taxon>
        <taxon>Actinomycetota</taxon>
        <taxon>Actinomycetes</taxon>
        <taxon>Kitasatosporales</taxon>
        <taxon>Streptomycetaceae</taxon>
        <taxon>Streptomyces</taxon>
    </lineage>
</organism>
<dbReference type="AlphaFoldDB" id="A0A2N9AZZ5"/>
<keyword evidence="1" id="KW-0472">Membrane</keyword>
<accession>A0A2N9AZZ5</accession>
<keyword evidence="3" id="KW-1185">Reference proteome</keyword>